<dbReference type="EMBL" id="CAMXCT030003016">
    <property type="protein sequence ID" value="CAL4789283.1"/>
    <property type="molecule type" value="Genomic_DNA"/>
</dbReference>
<name>A0A9P1D302_9DINO</name>
<reference evidence="2" key="1">
    <citation type="submission" date="2022-10" db="EMBL/GenBank/DDBJ databases">
        <authorList>
            <person name="Chen Y."/>
            <person name="Dougan E. K."/>
            <person name="Chan C."/>
            <person name="Rhodes N."/>
            <person name="Thang M."/>
        </authorList>
    </citation>
    <scope>NUCLEOTIDE SEQUENCE</scope>
</reference>
<evidence type="ECO:0000313" key="3">
    <source>
        <dbReference type="EMBL" id="CAL4789283.1"/>
    </source>
</evidence>
<evidence type="ECO:0000313" key="2">
    <source>
        <dbReference type="EMBL" id="CAI4001971.1"/>
    </source>
</evidence>
<accession>A0A9P1D302</accession>
<dbReference type="AlphaFoldDB" id="A0A9P1D302"/>
<sequence length="1135" mass="127133">MLEDVQAAIKLMNTWMQDKCKEHEHIVQYFDTTFGMEEKLKEFLAWMDTTFPPVPGVSYVTTADLQAAGEGTCLRPWHLSWKPDAGFRGYAEPDTLQMLINLILGNSFQTDSNLGGTEKLTVCLPVSGMMRSRPLIKAQEICEKEDADLMVMPMNILFVKGWTRSLAALSIMAACFENDELLKLLRDEVRESFAVIHGAIQHCDPGDKDGLCRLVAENRGMTMKDAALRKRPNCFNLLHQLQLMKSGQDDFEEAWNSVSEFQQAYAIGKAEAAAAMNLLKEVDVRISAKLMQLVKRYSQAKFIQHEGIQAGFLNRSYNGAVGPLAAWEPVMLNEYPVVELLVARMESDFSNLTPKLRKPFSGKDIETLQRICSAFLAAVDSFRSNVPEDFATAEIPGLMKSFMARHMDSDLQHLIEHSAPPLPLANLSTFRSLLFKYKRKVQEKSEKEAEQLAQELQSVSAKQTLSKMRNDLETMDEWCMRYKEYGNRQGGLDIKYVSERYARGIAQVADFMSSKHRLVSTDTFDPCQAEILQHCHALQSGNQPLVIMVMDTTCWPGKTSSVDEAIDVAKMMCNGNPNCCLLVLLPTLHSNVSQMAIVNKKRRIEDKLFSCFHSTEVSISFSDPGHAGDKRPRSQSSYLCIGNVHGLAASAWRNSKAMLAVIGPIDRARVCDLRNFETDKPLSPGERAMQRGCSGTAQILDALVDGMSENQFEKVLVVDLLPNRFNEWSQSIWAKQKVFLQGTGPVGGFDWHYLGFIVQDDHDDTRDGILAKLPNTMTGMLMQEWWDTCTEAGPKQRVRESFGEAKPTLQLLCWKDQQTRLAIPDALDENFRDPSNPDAQTQLSQMHAELKAWNQKWHPVLKGGAGNNSNAAATSTQASTNGQQPARVLCQPVYSPEEEPLNVAKQYNFPEDCVIPFEQLTELLATGGCVGKPEIKVMIGKNFELYITNTTDRDIAVGPCEIFGFNVGAFVERITSEARSARDGILWKVMSDAEILITESEGGKKPMPLSHLICAQAQENGIVDMDVQEYNLTQVCQDDGEPLPFRYKINPKTKSLLMVPKKLDDNIDTSAVRATMLGAFFKDSFHLVPRTDVGRICWEVTVETSVPALVIPKKPKFWLVCSTVLRAKCAHHIRQ</sequence>
<feature type="compositionally biased region" description="Low complexity" evidence="1">
    <location>
        <begin position="867"/>
        <end position="883"/>
    </location>
</feature>
<evidence type="ECO:0000256" key="1">
    <source>
        <dbReference type="SAM" id="MobiDB-lite"/>
    </source>
</evidence>
<dbReference type="EMBL" id="CAMXCT010003016">
    <property type="protein sequence ID" value="CAI4001971.1"/>
    <property type="molecule type" value="Genomic_DNA"/>
</dbReference>
<gene>
    <name evidence="2" type="ORF">C1SCF055_LOCUS27960</name>
</gene>
<organism evidence="2">
    <name type="scientific">Cladocopium goreaui</name>
    <dbReference type="NCBI Taxonomy" id="2562237"/>
    <lineage>
        <taxon>Eukaryota</taxon>
        <taxon>Sar</taxon>
        <taxon>Alveolata</taxon>
        <taxon>Dinophyceae</taxon>
        <taxon>Suessiales</taxon>
        <taxon>Symbiodiniaceae</taxon>
        <taxon>Cladocopium</taxon>
    </lineage>
</organism>
<evidence type="ECO:0000313" key="4">
    <source>
        <dbReference type="Proteomes" id="UP001152797"/>
    </source>
</evidence>
<proteinExistence type="predicted"/>
<dbReference type="Proteomes" id="UP001152797">
    <property type="component" value="Unassembled WGS sequence"/>
</dbReference>
<feature type="region of interest" description="Disordered" evidence="1">
    <location>
        <begin position="863"/>
        <end position="883"/>
    </location>
</feature>
<dbReference type="EMBL" id="CAMXCT020003016">
    <property type="protein sequence ID" value="CAL1155346.1"/>
    <property type="molecule type" value="Genomic_DNA"/>
</dbReference>
<keyword evidence="4" id="KW-1185">Reference proteome</keyword>
<protein>
    <submittedName>
        <fullName evidence="2">Uncharacterized protein</fullName>
    </submittedName>
</protein>
<comment type="caution">
    <text evidence="2">The sequence shown here is derived from an EMBL/GenBank/DDBJ whole genome shotgun (WGS) entry which is preliminary data.</text>
</comment>
<reference evidence="3 4" key="2">
    <citation type="submission" date="2024-05" db="EMBL/GenBank/DDBJ databases">
        <authorList>
            <person name="Chen Y."/>
            <person name="Shah S."/>
            <person name="Dougan E. K."/>
            <person name="Thang M."/>
            <person name="Chan C."/>
        </authorList>
    </citation>
    <scope>NUCLEOTIDE SEQUENCE [LARGE SCALE GENOMIC DNA]</scope>
</reference>